<evidence type="ECO:0000313" key="6">
    <source>
        <dbReference type="EMBL" id="MBD3663697.1"/>
    </source>
</evidence>
<keyword evidence="7" id="KW-1185">Reference proteome</keyword>
<keyword evidence="1" id="KW-0805">Transcription regulation</keyword>
<evidence type="ECO:0000256" key="2">
    <source>
        <dbReference type="ARBA" id="ARBA00023125"/>
    </source>
</evidence>
<dbReference type="SUPFAM" id="SSF51206">
    <property type="entry name" value="cAMP-binding domain-like"/>
    <property type="match status" value="1"/>
</dbReference>
<dbReference type="Pfam" id="PF13545">
    <property type="entry name" value="HTH_Crp_2"/>
    <property type="match status" value="1"/>
</dbReference>
<dbReference type="InterPro" id="IPR018490">
    <property type="entry name" value="cNMP-bd_dom_sf"/>
</dbReference>
<dbReference type="Gene3D" id="2.60.120.10">
    <property type="entry name" value="Jelly Rolls"/>
    <property type="match status" value="1"/>
</dbReference>
<feature type="region of interest" description="Disordered" evidence="4">
    <location>
        <begin position="1"/>
        <end position="41"/>
    </location>
</feature>
<dbReference type="PROSITE" id="PS51063">
    <property type="entry name" value="HTH_CRP_2"/>
    <property type="match status" value="1"/>
</dbReference>
<protein>
    <submittedName>
        <fullName evidence="6">Crp/Fnr family transcriptional regulator</fullName>
    </submittedName>
</protein>
<feature type="domain" description="HTH crp-type" evidence="5">
    <location>
        <begin position="174"/>
        <end position="249"/>
    </location>
</feature>
<reference evidence="6" key="1">
    <citation type="submission" date="2020-08" db="EMBL/GenBank/DDBJ databases">
        <title>Sulfitobacter aestuariivivens sp. nov., isolated from a tidal flat.</title>
        <authorList>
            <person name="Park S."/>
            <person name="Yoon J.-H."/>
        </authorList>
    </citation>
    <scope>NUCLEOTIDE SEQUENCE</scope>
    <source>
        <strain evidence="6">TSTF-M16</strain>
    </source>
</reference>
<dbReference type="GO" id="GO:0003677">
    <property type="term" value="F:DNA binding"/>
    <property type="evidence" value="ECO:0007669"/>
    <property type="project" value="UniProtKB-KW"/>
</dbReference>
<evidence type="ECO:0000313" key="7">
    <source>
        <dbReference type="Proteomes" id="UP000635142"/>
    </source>
</evidence>
<dbReference type="EMBL" id="JACTAG010000001">
    <property type="protein sequence ID" value="MBD3663697.1"/>
    <property type="molecule type" value="Genomic_DNA"/>
</dbReference>
<keyword evidence="3" id="KW-0804">Transcription</keyword>
<dbReference type="RefSeq" id="WP_191074638.1">
    <property type="nucleotide sequence ID" value="NZ_JACTAG010000001.1"/>
</dbReference>
<comment type="caution">
    <text evidence="6">The sequence shown here is derived from an EMBL/GenBank/DDBJ whole genome shotgun (WGS) entry which is preliminary data.</text>
</comment>
<keyword evidence="2" id="KW-0238">DNA-binding</keyword>
<dbReference type="AlphaFoldDB" id="A0A927HDH5"/>
<dbReference type="InterPro" id="IPR012318">
    <property type="entry name" value="HTH_CRP"/>
</dbReference>
<dbReference type="GO" id="GO:0006355">
    <property type="term" value="P:regulation of DNA-templated transcription"/>
    <property type="evidence" value="ECO:0007669"/>
    <property type="project" value="InterPro"/>
</dbReference>
<dbReference type="InterPro" id="IPR014710">
    <property type="entry name" value="RmlC-like_jellyroll"/>
</dbReference>
<name>A0A927HDH5_9RHOB</name>
<gene>
    <name evidence="6" type="ORF">H9Q16_07170</name>
</gene>
<dbReference type="SMART" id="SM00419">
    <property type="entry name" value="HTH_CRP"/>
    <property type="match status" value="1"/>
</dbReference>
<evidence type="ECO:0000256" key="1">
    <source>
        <dbReference type="ARBA" id="ARBA00023015"/>
    </source>
</evidence>
<proteinExistence type="predicted"/>
<evidence type="ECO:0000256" key="3">
    <source>
        <dbReference type="ARBA" id="ARBA00023163"/>
    </source>
</evidence>
<dbReference type="SUPFAM" id="SSF46785">
    <property type="entry name" value="Winged helix' DNA-binding domain"/>
    <property type="match status" value="1"/>
</dbReference>
<dbReference type="Proteomes" id="UP000635142">
    <property type="component" value="Unassembled WGS sequence"/>
</dbReference>
<organism evidence="6 7">
    <name type="scientific">Sulfitobacter aestuariivivens</name>
    <dbReference type="NCBI Taxonomy" id="2766981"/>
    <lineage>
        <taxon>Bacteria</taxon>
        <taxon>Pseudomonadati</taxon>
        <taxon>Pseudomonadota</taxon>
        <taxon>Alphaproteobacteria</taxon>
        <taxon>Rhodobacterales</taxon>
        <taxon>Roseobacteraceae</taxon>
        <taxon>Sulfitobacter</taxon>
    </lineage>
</organism>
<dbReference type="InterPro" id="IPR036390">
    <property type="entry name" value="WH_DNA-bd_sf"/>
</dbReference>
<evidence type="ECO:0000256" key="4">
    <source>
        <dbReference type="SAM" id="MobiDB-lite"/>
    </source>
</evidence>
<accession>A0A927HDH5</accession>
<sequence length="256" mass="28639">MKRHIEAPVTPGPETSRETRQAPGAEDIVITRGPRARQTPDVSPLYRLAQKDRDWLLSQQHVRRILIDGENLNTIQNASGMVYLIETGWLAECEFLRNGRRQILDFYLPGDLIVSSDKFSDLRGRCIESIGPASVLVFDVSAAQPDPRLENIEKQVLTLRAEAFGNLLVNVGRRSAMSRLAHFLLRTDAKLRVRPDGDESITVPSFVTQSDIADHLGISTVHTNKTLAKLRQAGFVSQPGQAIALLSRERLEQLRE</sequence>
<evidence type="ECO:0000259" key="5">
    <source>
        <dbReference type="PROSITE" id="PS51063"/>
    </source>
</evidence>